<dbReference type="EnsemblMetazoa" id="XM_038213153.1">
    <property type="protein sequence ID" value="XP_038069081.1"/>
    <property type="gene ID" value="LOC119738308"/>
</dbReference>
<proteinExistence type="predicted"/>
<dbReference type="GO" id="GO:0005764">
    <property type="term" value="C:lysosome"/>
    <property type="evidence" value="ECO:0007669"/>
    <property type="project" value="TreeGrafter"/>
</dbReference>
<dbReference type="InterPro" id="IPR001299">
    <property type="entry name" value="Ependymin"/>
</dbReference>
<dbReference type="GO" id="GO:0007160">
    <property type="term" value="P:cell-matrix adhesion"/>
    <property type="evidence" value="ECO:0007669"/>
    <property type="project" value="InterPro"/>
</dbReference>
<evidence type="ECO:0000256" key="1">
    <source>
        <dbReference type="SAM" id="SignalP"/>
    </source>
</evidence>
<dbReference type="Proteomes" id="UP000887568">
    <property type="component" value="Unplaced"/>
</dbReference>
<name>A0A914B0Q4_PATMI</name>
<keyword evidence="3" id="KW-1185">Reference proteome</keyword>
<feature type="chain" id="PRO_5037572829" evidence="1">
    <location>
        <begin position="19"/>
        <end position="247"/>
    </location>
</feature>
<reference evidence="2" key="1">
    <citation type="submission" date="2022-11" db="UniProtKB">
        <authorList>
            <consortium name="EnsemblMetazoa"/>
        </authorList>
    </citation>
    <scope>IDENTIFICATION</scope>
</reference>
<dbReference type="AlphaFoldDB" id="A0A914B0Q4"/>
<dbReference type="Pfam" id="PF00811">
    <property type="entry name" value="Ependymin"/>
    <property type="match status" value="1"/>
</dbReference>
<dbReference type="OrthoDB" id="10151980at2759"/>
<dbReference type="PANTHER" id="PTHR10697:SF1">
    <property type="entry name" value="MAMMALIAN EPENDYMIN-RELATED PROTEIN 1"/>
    <property type="match status" value="1"/>
</dbReference>
<evidence type="ECO:0000313" key="3">
    <source>
        <dbReference type="Proteomes" id="UP000887568"/>
    </source>
</evidence>
<dbReference type="GO" id="GO:0005576">
    <property type="term" value="C:extracellular region"/>
    <property type="evidence" value="ECO:0007669"/>
    <property type="project" value="InterPro"/>
</dbReference>
<dbReference type="OMA" id="NTERAYD"/>
<accession>A0A914B0Q4</accession>
<keyword evidence="1" id="KW-0732">Signal</keyword>
<sequence length="247" mass="28169">MSPSLLVCTMVVIAGAMAAGMPMSQEMVGIQSSHVPCDAPLYFTFDEVDVMSSVSEGSLLVEYVNFDGAYDAKAQQFSVRTTVDYFNGTLYTTQTIEDYKEEKAYMIYNKTGHELVCVVDDIAGKKFPYQYFIPATAKFVAEETIGDRDLVVDKWFEKDEAGNKHTIKTVTRGECIPVAIVQRRFDPATDKEIQWMESRIHNFHLGICDREKYFKIPAECQQGIALKDLTAGEMYQQYKKLRRFRDF</sequence>
<organism evidence="2 3">
    <name type="scientific">Patiria miniata</name>
    <name type="common">Bat star</name>
    <name type="synonym">Asterina miniata</name>
    <dbReference type="NCBI Taxonomy" id="46514"/>
    <lineage>
        <taxon>Eukaryota</taxon>
        <taxon>Metazoa</taxon>
        <taxon>Echinodermata</taxon>
        <taxon>Eleutherozoa</taxon>
        <taxon>Asterozoa</taxon>
        <taxon>Asteroidea</taxon>
        <taxon>Valvatacea</taxon>
        <taxon>Valvatida</taxon>
        <taxon>Asterinidae</taxon>
        <taxon>Patiria</taxon>
    </lineage>
</organism>
<dbReference type="RefSeq" id="XP_038069081.1">
    <property type="nucleotide sequence ID" value="XM_038213153.1"/>
</dbReference>
<protein>
    <submittedName>
        <fullName evidence="2">Uncharacterized protein</fullName>
    </submittedName>
</protein>
<dbReference type="GeneID" id="119738308"/>
<dbReference type="PANTHER" id="PTHR10697">
    <property type="entry name" value="MAMMALIAN EPENDYMIN-RELATED PROTEIN 1"/>
    <property type="match status" value="1"/>
</dbReference>
<feature type="signal peptide" evidence="1">
    <location>
        <begin position="1"/>
        <end position="18"/>
    </location>
</feature>
<evidence type="ECO:0000313" key="2">
    <source>
        <dbReference type="EnsemblMetazoa" id="XP_038069081.1"/>
    </source>
</evidence>
<dbReference type="GO" id="GO:0005509">
    <property type="term" value="F:calcium ion binding"/>
    <property type="evidence" value="ECO:0007669"/>
    <property type="project" value="InterPro"/>
</dbReference>